<evidence type="ECO:0000313" key="7">
    <source>
        <dbReference type="Proteomes" id="UP000269721"/>
    </source>
</evidence>
<evidence type="ECO:0000313" key="6">
    <source>
        <dbReference type="EMBL" id="RKO87810.1"/>
    </source>
</evidence>
<dbReference type="Pfam" id="PF17123">
    <property type="entry name" value="zf-RING_11"/>
    <property type="match status" value="1"/>
</dbReference>
<feature type="domain" description="RING-type" evidence="5">
    <location>
        <begin position="2"/>
        <end position="45"/>
    </location>
</feature>
<evidence type="ECO:0000259" key="5">
    <source>
        <dbReference type="PROSITE" id="PS50089"/>
    </source>
</evidence>
<dbReference type="Proteomes" id="UP000269721">
    <property type="component" value="Unassembled WGS sequence"/>
</dbReference>
<proteinExistence type="predicted"/>
<feature type="non-terminal residue" evidence="6">
    <location>
        <position position="57"/>
    </location>
</feature>
<dbReference type="EMBL" id="KZ997147">
    <property type="protein sequence ID" value="RKO87810.1"/>
    <property type="molecule type" value="Genomic_DNA"/>
</dbReference>
<evidence type="ECO:0000256" key="1">
    <source>
        <dbReference type="ARBA" id="ARBA00022723"/>
    </source>
</evidence>
<dbReference type="PANTHER" id="PTHR15067">
    <property type="entry name" value="E3 UBIQUITIN-PROTEIN LIGASE RNF8"/>
    <property type="match status" value="1"/>
</dbReference>
<keyword evidence="3" id="KW-0862">Zinc</keyword>
<dbReference type="PANTHER" id="PTHR15067:SF7">
    <property type="entry name" value="E3 UBIQUITIN-PROTEIN LIGASE DMA1-RELATED"/>
    <property type="match status" value="1"/>
</dbReference>
<dbReference type="GO" id="GO:0006511">
    <property type="term" value="P:ubiquitin-dependent protein catabolic process"/>
    <property type="evidence" value="ECO:0007669"/>
    <property type="project" value="TreeGrafter"/>
</dbReference>
<dbReference type="InterPro" id="IPR013083">
    <property type="entry name" value="Znf_RING/FYVE/PHD"/>
</dbReference>
<dbReference type="OrthoDB" id="687730at2759"/>
<keyword evidence="7" id="KW-1185">Reference proteome</keyword>
<sequence length="57" mass="6128">DCCICIGAIGPFQALFIAPCSHCYHFKCVNSLLSQSAMFQCPLCRQVANLAASVSMD</sequence>
<dbReference type="SUPFAM" id="SSF57850">
    <property type="entry name" value="RING/U-box"/>
    <property type="match status" value="1"/>
</dbReference>
<dbReference type="AlphaFoldDB" id="A0A4P9WAD1"/>
<evidence type="ECO:0000256" key="2">
    <source>
        <dbReference type="ARBA" id="ARBA00022771"/>
    </source>
</evidence>
<keyword evidence="2 4" id="KW-0863">Zinc-finger</keyword>
<dbReference type="InterPro" id="IPR001841">
    <property type="entry name" value="Znf_RING"/>
</dbReference>
<dbReference type="GO" id="GO:0061630">
    <property type="term" value="F:ubiquitin protein ligase activity"/>
    <property type="evidence" value="ECO:0007669"/>
    <property type="project" value="TreeGrafter"/>
</dbReference>
<evidence type="ECO:0000256" key="3">
    <source>
        <dbReference type="ARBA" id="ARBA00022833"/>
    </source>
</evidence>
<dbReference type="GO" id="GO:0016567">
    <property type="term" value="P:protein ubiquitination"/>
    <property type="evidence" value="ECO:0007669"/>
    <property type="project" value="TreeGrafter"/>
</dbReference>
<evidence type="ECO:0000256" key="4">
    <source>
        <dbReference type="PROSITE-ProRule" id="PRU00175"/>
    </source>
</evidence>
<accession>A0A4P9WAD1</accession>
<dbReference type="Gene3D" id="3.30.40.10">
    <property type="entry name" value="Zinc/RING finger domain, C3HC4 (zinc finger)"/>
    <property type="match status" value="1"/>
</dbReference>
<dbReference type="GO" id="GO:0000151">
    <property type="term" value="C:ubiquitin ligase complex"/>
    <property type="evidence" value="ECO:0007669"/>
    <property type="project" value="TreeGrafter"/>
</dbReference>
<keyword evidence="1" id="KW-0479">Metal-binding</keyword>
<dbReference type="GO" id="GO:0005829">
    <property type="term" value="C:cytosol"/>
    <property type="evidence" value="ECO:0007669"/>
    <property type="project" value="TreeGrafter"/>
</dbReference>
<reference evidence="7" key="1">
    <citation type="journal article" date="2018" name="Nat. Microbiol.">
        <title>Leveraging single-cell genomics to expand the fungal tree of life.</title>
        <authorList>
            <person name="Ahrendt S.R."/>
            <person name="Quandt C.A."/>
            <person name="Ciobanu D."/>
            <person name="Clum A."/>
            <person name="Salamov A."/>
            <person name="Andreopoulos B."/>
            <person name="Cheng J.F."/>
            <person name="Woyke T."/>
            <person name="Pelin A."/>
            <person name="Henrissat B."/>
            <person name="Reynolds N.K."/>
            <person name="Benny G.L."/>
            <person name="Smith M.E."/>
            <person name="James T.Y."/>
            <person name="Grigoriev I.V."/>
        </authorList>
    </citation>
    <scope>NUCLEOTIDE SEQUENCE [LARGE SCALE GENOMIC DNA]</scope>
</reference>
<protein>
    <recommendedName>
        <fullName evidence="5">RING-type domain-containing protein</fullName>
    </recommendedName>
</protein>
<organism evidence="6 7">
    <name type="scientific">Blyttiomyces helicus</name>
    <dbReference type="NCBI Taxonomy" id="388810"/>
    <lineage>
        <taxon>Eukaryota</taxon>
        <taxon>Fungi</taxon>
        <taxon>Fungi incertae sedis</taxon>
        <taxon>Chytridiomycota</taxon>
        <taxon>Chytridiomycota incertae sedis</taxon>
        <taxon>Chytridiomycetes</taxon>
        <taxon>Chytridiomycetes incertae sedis</taxon>
        <taxon>Blyttiomyces</taxon>
    </lineage>
</organism>
<dbReference type="GO" id="GO:0008270">
    <property type="term" value="F:zinc ion binding"/>
    <property type="evidence" value="ECO:0007669"/>
    <property type="project" value="UniProtKB-KW"/>
</dbReference>
<dbReference type="GO" id="GO:0032153">
    <property type="term" value="C:cell division site"/>
    <property type="evidence" value="ECO:0007669"/>
    <property type="project" value="TreeGrafter"/>
</dbReference>
<name>A0A4P9WAD1_9FUNG</name>
<feature type="non-terminal residue" evidence="6">
    <location>
        <position position="1"/>
    </location>
</feature>
<dbReference type="PROSITE" id="PS50089">
    <property type="entry name" value="ZF_RING_2"/>
    <property type="match status" value="1"/>
</dbReference>
<dbReference type="SMART" id="SM00184">
    <property type="entry name" value="RING"/>
    <property type="match status" value="1"/>
</dbReference>
<gene>
    <name evidence="6" type="ORF">BDK51DRAFT_13298</name>
</gene>